<gene>
    <name evidence="5" type="ORF">CWE21_00630</name>
</gene>
<reference evidence="6" key="1">
    <citation type="journal article" date="2018" name="Front. Microbiol.">
        <title>Genome-Based Analysis Reveals the Taxonomy and Diversity of the Family Idiomarinaceae.</title>
        <authorList>
            <person name="Liu Y."/>
            <person name="Lai Q."/>
            <person name="Shao Z."/>
        </authorList>
    </citation>
    <scope>NUCLEOTIDE SEQUENCE [LARGE SCALE GENOMIC DNA]</scope>
    <source>
        <strain evidence="6">SW15</strain>
    </source>
</reference>
<dbReference type="PROSITE" id="PS01124">
    <property type="entry name" value="HTH_ARAC_FAMILY_2"/>
    <property type="match status" value="1"/>
</dbReference>
<dbReference type="InterPro" id="IPR032687">
    <property type="entry name" value="AraC-type_N"/>
</dbReference>
<keyword evidence="1" id="KW-0805">Transcription regulation</keyword>
<dbReference type="InterPro" id="IPR009057">
    <property type="entry name" value="Homeodomain-like_sf"/>
</dbReference>
<dbReference type="GO" id="GO:0000976">
    <property type="term" value="F:transcription cis-regulatory region binding"/>
    <property type="evidence" value="ECO:0007669"/>
    <property type="project" value="TreeGrafter"/>
</dbReference>
<name>A0A432XPQ2_9GAMM</name>
<dbReference type="RefSeq" id="WP_126832181.1">
    <property type="nucleotide sequence ID" value="NZ_PIPT01000001.1"/>
</dbReference>
<dbReference type="Pfam" id="PF12833">
    <property type="entry name" value="HTH_18"/>
    <property type="match status" value="1"/>
</dbReference>
<keyword evidence="2" id="KW-0238">DNA-binding</keyword>
<comment type="caution">
    <text evidence="5">The sequence shown here is derived from an EMBL/GenBank/DDBJ whole genome shotgun (WGS) entry which is preliminary data.</text>
</comment>
<dbReference type="Proteomes" id="UP000286678">
    <property type="component" value="Unassembled WGS sequence"/>
</dbReference>
<dbReference type="PANTHER" id="PTHR47894">
    <property type="entry name" value="HTH-TYPE TRANSCRIPTIONAL REGULATOR GADX"/>
    <property type="match status" value="1"/>
</dbReference>
<accession>A0A432XPQ2</accession>
<keyword evidence="6" id="KW-1185">Reference proteome</keyword>
<feature type="domain" description="HTH araC/xylS-type" evidence="4">
    <location>
        <begin position="231"/>
        <end position="330"/>
    </location>
</feature>
<dbReference type="Pfam" id="PF12625">
    <property type="entry name" value="Arabinose_bd"/>
    <property type="match status" value="1"/>
</dbReference>
<dbReference type="GO" id="GO:0005829">
    <property type="term" value="C:cytosol"/>
    <property type="evidence" value="ECO:0007669"/>
    <property type="project" value="TreeGrafter"/>
</dbReference>
<dbReference type="Gene3D" id="1.10.10.60">
    <property type="entry name" value="Homeodomain-like"/>
    <property type="match status" value="1"/>
</dbReference>
<evidence type="ECO:0000256" key="3">
    <source>
        <dbReference type="ARBA" id="ARBA00023163"/>
    </source>
</evidence>
<sequence>MNKQQQPLCKASVTQSFTQAIVHQLAQLGVQLPPTLTEQLAAQQSQQRLPLALQDALWQALEQQRQPELGLQIGMALQPQHFDTIGFLLLSSPSLSTAVESLVNYSSLIGEGGTFSKAKSPSGWQISYEDHFKIAVALRIEAIFASIATGARWVAGKAITPLQVQFKHAQQLPTELYQQAFGDAEVRFEQAQNSITYSDDDWHFRQQEVNPLLQQQMLELAQQQLQQLQPRSLTERIEALLHRQPWLTRPQLAASLAVSERTLARHLAAANTSYNALSQQVKKHLALQQLQQPHVTQASLADFLGYSDEQAFAKAFRRWTGMTFSDYRRHQ</sequence>
<dbReference type="OrthoDB" id="5582699at2"/>
<dbReference type="GO" id="GO:0003700">
    <property type="term" value="F:DNA-binding transcription factor activity"/>
    <property type="evidence" value="ECO:0007669"/>
    <property type="project" value="InterPro"/>
</dbReference>
<dbReference type="AlphaFoldDB" id="A0A432XPQ2"/>
<protein>
    <submittedName>
        <fullName evidence="5">AraC family transcriptional regulator</fullName>
    </submittedName>
</protein>
<evidence type="ECO:0000256" key="2">
    <source>
        <dbReference type="ARBA" id="ARBA00023125"/>
    </source>
</evidence>
<dbReference type="SMART" id="SM00342">
    <property type="entry name" value="HTH_ARAC"/>
    <property type="match status" value="1"/>
</dbReference>
<keyword evidence="3" id="KW-0804">Transcription</keyword>
<proteinExistence type="predicted"/>
<dbReference type="PANTHER" id="PTHR47894:SF1">
    <property type="entry name" value="HTH-TYPE TRANSCRIPTIONAL REGULATOR VQSM"/>
    <property type="match status" value="1"/>
</dbReference>
<organism evidence="5 6">
    <name type="scientific">Pseudidiomarina aquimaris</name>
    <dbReference type="NCBI Taxonomy" id="641841"/>
    <lineage>
        <taxon>Bacteria</taxon>
        <taxon>Pseudomonadati</taxon>
        <taxon>Pseudomonadota</taxon>
        <taxon>Gammaproteobacteria</taxon>
        <taxon>Alteromonadales</taxon>
        <taxon>Idiomarinaceae</taxon>
        <taxon>Pseudidiomarina</taxon>
    </lineage>
</organism>
<evidence type="ECO:0000259" key="4">
    <source>
        <dbReference type="PROSITE" id="PS01124"/>
    </source>
</evidence>
<evidence type="ECO:0000256" key="1">
    <source>
        <dbReference type="ARBA" id="ARBA00023015"/>
    </source>
</evidence>
<evidence type="ECO:0000313" key="5">
    <source>
        <dbReference type="EMBL" id="RUO50643.1"/>
    </source>
</evidence>
<dbReference type="SUPFAM" id="SSF46689">
    <property type="entry name" value="Homeodomain-like"/>
    <property type="match status" value="1"/>
</dbReference>
<dbReference type="EMBL" id="PIPT01000001">
    <property type="protein sequence ID" value="RUO50643.1"/>
    <property type="molecule type" value="Genomic_DNA"/>
</dbReference>
<dbReference type="InterPro" id="IPR018060">
    <property type="entry name" value="HTH_AraC"/>
</dbReference>
<evidence type="ECO:0000313" key="6">
    <source>
        <dbReference type="Proteomes" id="UP000286678"/>
    </source>
</evidence>